<dbReference type="PANTHER" id="PTHR18901:SF38">
    <property type="entry name" value="PSEUDOURIDINE-5'-PHOSPHATASE"/>
    <property type="match status" value="1"/>
</dbReference>
<gene>
    <name evidence="2" type="primary">LOC108074399</name>
</gene>
<evidence type="ECO:0000313" key="1">
    <source>
        <dbReference type="Proteomes" id="UP001652661"/>
    </source>
</evidence>
<reference evidence="1" key="1">
    <citation type="submission" date="2025-05" db="UniProtKB">
        <authorList>
            <consortium name="RefSeq"/>
        </authorList>
    </citation>
    <scope>NUCLEOTIDE SEQUENCE [LARGE SCALE GENOMIC DNA]</scope>
    <source>
        <strain evidence="1">14028-0561.14</strain>
    </source>
</reference>
<dbReference type="OrthoDB" id="40579at2759"/>
<reference evidence="2" key="2">
    <citation type="submission" date="2025-08" db="UniProtKB">
        <authorList>
            <consortium name="RefSeq"/>
        </authorList>
    </citation>
    <scope>IDENTIFICATION</scope>
    <source>
        <strain evidence="2">14028-0561.14</strain>
        <tissue evidence="2">Whole fly</tissue>
    </source>
</reference>
<dbReference type="InterPro" id="IPR023198">
    <property type="entry name" value="PGP-like_dom2"/>
</dbReference>
<dbReference type="Gene3D" id="3.40.50.1000">
    <property type="entry name" value="HAD superfamily/HAD-like"/>
    <property type="match status" value="1"/>
</dbReference>
<dbReference type="GeneID" id="108074399"/>
<dbReference type="NCBIfam" id="TIGR01509">
    <property type="entry name" value="HAD-SF-IA-v3"/>
    <property type="match status" value="1"/>
</dbReference>
<name>A0A6P4I1B4_DROKI</name>
<dbReference type="InterPro" id="IPR036412">
    <property type="entry name" value="HAD-like_sf"/>
</dbReference>
<dbReference type="Proteomes" id="UP001652661">
    <property type="component" value="Chromosome 2R"/>
</dbReference>
<organism evidence="1 2">
    <name type="scientific">Drosophila kikkawai</name>
    <name type="common">Fruit fly</name>
    <dbReference type="NCBI Taxonomy" id="30033"/>
    <lineage>
        <taxon>Eukaryota</taxon>
        <taxon>Metazoa</taxon>
        <taxon>Ecdysozoa</taxon>
        <taxon>Arthropoda</taxon>
        <taxon>Hexapoda</taxon>
        <taxon>Insecta</taxon>
        <taxon>Pterygota</taxon>
        <taxon>Neoptera</taxon>
        <taxon>Endopterygota</taxon>
        <taxon>Diptera</taxon>
        <taxon>Brachycera</taxon>
        <taxon>Muscomorpha</taxon>
        <taxon>Ephydroidea</taxon>
        <taxon>Drosophilidae</taxon>
        <taxon>Drosophila</taxon>
        <taxon>Sophophora</taxon>
    </lineage>
</organism>
<dbReference type="SUPFAM" id="SSF56784">
    <property type="entry name" value="HAD-like"/>
    <property type="match status" value="1"/>
</dbReference>
<keyword evidence="1" id="KW-1185">Reference proteome</keyword>
<accession>A0A6P4I1B4</accession>
<proteinExistence type="predicted"/>
<dbReference type="FunFam" id="3.40.50.1000:FF:000055">
    <property type="entry name" value="Haloacid dehalogenase-like hydrolase family protein"/>
    <property type="match status" value="1"/>
</dbReference>
<dbReference type="AlphaFoldDB" id="A0A6P4I1B4"/>
<dbReference type="Pfam" id="PF13419">
    <property type="entry name" value="HAD_2"/>
    <property type="match status" value="1"/>
</dbReference>
<dbReference type="RefSeq" id="XP_017021915.1">
    <property type="nucleotide sequence ID" value="XM_017166426.3"/>
</dbReference>
<dbReference type="GO" id="GO:0016791">
    <property type="term" value="F:phosphatase activity"/>
    <property type="evidence" value="ECO:0007669"/>
    <property type="project" value="TreeGrafter"/>
</dbReference>
<protein>
    <submittedName>
        <fullName evidence="2">Probable pseudouridine-5'-phosphatase</fullName>
    </submittedName>
</protein>
<evidence type="ECO:0000313" key="2">
    <source>
        <dbReference type="RefSeq" id="XP_017021915.1"/>
    </source>
</evidence>
<dbReference type="InterPro" id="IPR023214">
    <property type="entry name" value="HAD_sf"/>
</dbReference>
<dbReference type="PANTHER" id="PTHR18901">
    <property type="entry name" value="2-DEOXYGLUCOSE-6-PHOSPHATE PHOSPHATASE 2"/>
    <property type="match status" value="1"/>
</dbReference>
<dbReference type="InterPro" id="IPR041492">
    <property type="entry name" value="HAD_2"/>
</dbReference>
<sequence>MSLEDQSIKPNSRHCLFQPVTHCIFELDGLLINSERLRSESIQKILDPFGHTFGFDLKMRCMGKPLSQQADLIVANYNLPLNRTEFEHRLKLLSRGDLGRIKVLPGVERLLKHLHDFNIPMAIGSSSCRNSFNAKTLRHPKLFDVFHHVVLSGSDEEVKRGKPAPDIFLTTASRFDERPEPAKCLVFESSLLGMEAALAAGMQVVLVPDPLVSIRTSAPATLRLRSLEAFRPQYFGLPPLLGSS</sequence>
<dbReference type="InterPro" id="IPR006439">
    <property type="entry name" value="HAD-SF_hydro_IA"/>
</dbReference>
<dbReference type="Gene3D" id="1.10.150.240">
    <property type="entry name" value="Putative phosphatase, domain 2"/>
    <property type="match status" value="1"/>
</dbReference>